<feature type="domain" description="C3H1-type" evidence="2">
    <location>
        <begin position="201"/>
        <end position="231"/>
    </location>
</feature>
<evidence type="ECO:0000313" key="4">
    <source>
        <dbReference type="Proteomes" id="UP000290572"/>
    </source>
</evidence>
<comment type="caution">
    <text evidence="3">The sequence shown here is derived from an EMBL/GenBank/DDBJ whole genome shotgun (WGS) entry which is preliminary data.</text>
</comment>
<keyword evidence="3" id="KW-0808">Transferase</keyword>
<sequence length="238" mass="26790">MVRSKELSDALRKKIVAAYESDHLTHAATLCFHAAFLTSVGGTNADNVCIIGKGRRYREAEEALVEKRRSDYIRRREALFTSSGVSMNVNKHGHYRPDHNDNGQNISTPVKDWVNGFQPREKTQTIRNCAALPRDFVDAVVLRVAKALLSLTEKNTESSNCGDAWNTGVEGGRVFIRDWRVHTLAQSSRVTSKRRPPPSGALKTRLCWFHTHHPQGCPLPREHCAFAHGEIDLKNPQR</sequence>
<keyword evidence="4" id="KW-1185">Reference proteome</keyword>
<dbReference type="STRING" id="84645.A0A498M6M9"/>
<keyword evidence="3" id="KW-0489">Methyltransferase</keyword>
<keyword evidence="1" id="KW-0863">Zinc-finger</keyword>
<reference evidence="3" key="1">
    <citation type="submission" date="2018-03" db="EMBL/GenBank/DDBJ databases">
        <title>Draft genome sequence of Rohu Carp (Labeo rohita).</title>
        <authorList>
            <person name="Das P."/>
            <person name="Kushwaha B."/>
            <person name="Joshi C.G."/>
            <person name="Kumar D."/>
            <person name="Nagpure N.S."/>
            <person name="Sahoo L."/>
            <person name="Das S.P."/>
            <person name="Bit A."/>
            <person name="Patnaik S."/>
            <person name="Meher P.K."/>
            <person name="Jayasankar P."/>
            <person name="Koringa P.G."/>
            <person name="Patel N.V."/>
            <person name="Hinsu A.T."/>
            <person name="Kumar R."/>
            <person name="Pandey M."/>
            <person name="Agarwal S."/>
            <person name="Srivastava S."/>
            <person name="Singh M."/>
            <person name="Iquebal M.A."/>
            <person name="Jaiswal S."/>
            <person name="Angadi U.B."/>
            <person name="Kumar N."/>
            <person name="Raza M."/>
            <person name="Shah T.M."/>
            <person name="Rai A."/>
            <person name="Jena J.K."/>
        </authorList>
    </citation>
    <scope>NUCLEOTIDE SEQUENCE [LARGE SCALE GENOMIC DNA]</scope>
    <source>
        <strain evidence="3">DASCIFA01</strain>
        <tissue evidence="3">Testis</tissue>
    </source>
</reference>
<dbReference type="PROSITE" id="PS50103">
    <property type="entry name" value="ZF_C3H1"/>
    <property type="match status" value="1"/>
</dbReference>
<gene>
    <name evidence="3" type="ORF">ROHU_028277</name>
</gene>
<organism evidence="3 4">
    <name type="scientific">Labeo rohita</name>
    <name type="common">Indian major carp</name>
    <name type="synonym">Cyprinus rohita</name>
    <dbReference type="NCBI Taxonomy" id="84645"/>
    <lineage>
        <taxon>Eukaryota</taxon>
        <taxon>Metazoa</taxon>
        <taxon>Chordata</taxon>
        <taxon>Craniata</taxon>
        <taxon>Vertebrata</taxon>
        <taxon>Euteleostomi</taxon>
        <taxon>Actinopterygii</taxon>
        <taxon>Neopterygii</taxon>
        <taxon>Teleostei</taxon>
        <taxon>Ostariophysi</taxon>
        <taxon>Cypriniformes</taxon>
        <taxon>Cyprinidae</taxon>
        <taxon>Labeoninae</taxon>
        <taxon>Labeonini</taxon>
        <taxon>Labeo</taxon>
    </lineage>
</organism>
<dbReference type="GO" id="GO:0008168">
    <property type="term" value="F:methyltransferase activity"/>
    <property type="evidence" value="ECO:0007669"/>
    <property type="project" value="UniProtKB-KW"/>
</dbReference>
<dbReference type="Proteomes" id="UP000290572">
    <property type="component" value="Unassembled WGS sequence"/>
</dbReference>
<keyword evidence="1" id="KW-0862">Zinc</keyword>
<accession>A0A498M6M9</accession>
<dbReference type="GO" id="GO:0008270">
    <property type="term" value="F:zinc ion binding"/>
    <property type="evidence" value="ECO:0007669"/>
    <property type="project" value="UniProtKB-KW"/>
</dbReference>
<feature type="zinc finger region" description="C3H1-type" evidence="1">
    <location>
        <begin position="201"/>
        <end position="231"/>
    </location>
</feature>
<protein>
    <submittedName>
        <fullName evidence="3">Putative tRNA (Uracil-O(2)-)-methyltransferase</fullName>
    </submittedName>
</protein>
<dbReference type="InterPro" id="IPR000571">
    <property type="entry name" value="Znf_CCCH"/>
</dbReference>
<evidence type="ECO:0000259" key="2">
    <source>
        <dbReference type="PROSITE" id="PS50103"/>
    </source>
</evidence>
<keyword evidence="1" id="KW-0479">Metal-binding</keyword>
<dbReference type="GO" id="GO:0032259">
    <property type="term" value="P:methylation"/>
    <property type="evidence" value="ECO:0007669"/>
    <property type="project" value="UniProtKB-KW"/>
</dbReference>
<proteinExistence type="predicted"/>
<evidence type="ECO:0000313" key="3">
    <source>
        <dbReference type="EMBL" id="RXN15136.1"/>
    </source>
</evidence>
<dbReference type="EMBL" id="QBIY01012864">
    <property type="protein sequence ID" value="RXN15136.1"/>
    <property type="molecule type" value="Genomic_DNA"/>
</dbReference>
<dbReference type="AlphaFoldDB" id="A0A498M6M9"/>
<name>A0A498M6M9_LABRO</name>
<evidence type="ECO:0000256" key="1">
    <source>
        <dbReference type="PROSITE-ProRule" id="PRU00723"/>
    </source>
</evidence>